<feature type="region of interest" description="Disordered" evidence="4">
    <location>
        <begin position="56"/>
        <end position="78"/>
    </location>
</feature>
<dbReference type="Proteomes" id="UP000030747">
    <property type="component" value="Unassembled WGS sequence"/>
</dbReference>
<proteinExistence type="predicted"/>
<dbReference type="OrthoDB" id="340500at2759"/>
<dbReference type="RefSeq" id="XP_013232198.1">
    <property type="nucleotide sequence ID" value="XM_013376744.1"/>
</dbReference>
<dbReference type="GO" id="GO:0034475">
    <property type="term" value="P:U4 snRNA 3'-end processing"/>
    <property type="evidence" value="ECO:0007669"/>
    <property type="project" value="TreeGrafter"/>
</dbReference>
<dbReference type="InterPro" id="IPR049469">
    <property type="entry name" value="RRP40_KH-I"/>
</dbReference>
<dbReference type="PANTHER" id="PTHR21321">
    <property type="entry name" value="PNAS-3 RELATED"/>
    <property type="match status" value="1"/>
</dbReference>
<dbReference type="Pfam" id="PF15985">
    <property type="entry name" value="KH_6"/>
    <property type="match status" value="1"/>
</dbReference>
<dbReference type="AlphaFoldDB" id="U6KX08"/>
<dbReference type="GO" id="GO:0000177">
    <property type="term" value="C:cytoplasmic exosome (RNase complex)"/>
    <property type="evidence" value="ECO:0007669"/>
    <property type="project" value="TreeGrafter"/>
</dbReference>
<evidence type="ECO:0000256" key="1">
    <source>
        <dbReference type="ARBA" id="ARBA00004123"/>
    </source>
</evidence>
<dbReference type="CDD" id="cd22526">
    <property type="entry name" value="KH-I_Rrp40"/>
    <property type="match status" value="1"/>
</dbReference>
<dbReference type="GO" id="GO:0071038">
    <property type="term" value="P:TRAMP-dependent tRNA surveillance pathway"/>
    <property type="evidence" value="ECO:0007669"/>
    <property type="project" value="TreeGrafter"/>
</dbReference>
<keyword evidence="7" id="KW-1185">Reference proteome</keyword>
<dbReference type="GO" id="GO:0071034">
    <property type="term" value="P:CUT catabolic process"/>
    <property type="evidence" value="ECO:0007669"/>
    <property type="project" value="TreeGrafter"/>
</dbReference>
<evidence type="ECO:0000313" key="6">
    <source>
        <dbReference type="EMBL" id="CDJ41448.1"/>
    </source>
</evidence>
<dbReference type="Pfam" id="PF21262">
    <property type="entry name" value="RRP40_S1"/>
    <property type="match status" value="1"/>
</dbReference>
<organism evidence="6 7">
    <name type="scientific">Eimeria tenella</name>
    <name type="common">Coccidian parasite</name>
    <dbReference type="NCBI Taxonomy" id="5802"/>
    <lineage>
        <taxon>Eukaryota</taxon>
        <taxon>Sar</taxon>
        <taxon>Alveolata</taxon>
        <taxon>Apicomplexa</taxon>
        <taxon>Conoidasida</taxon>
        <taxon>Coccidia</taxon>
        <taxon>Eucoccidiorida</taxon>
        <taxon>Eimeriorina</taxon>
        <taxon>Eimeriidae</taxon>
        <taxon>Eimeria</taxon>
    </lineage>
</organism>
<dbReference type="GeneID" id="25255970"/>
<dbReference type="GO" id="GO:0071035">
    <property type="term" value="P:nuclear polyadenylation-dependent rRNA catabolic process"/>
    <property type="evidence" value="ECO:0007669"/>
    <property type="project" value="TreeGrafter"/>
</dbReference>
<dbReference type="PANTHER" id="PTHR21321:SF1">
    <property type="entry name" value="EXOSOME COMPLEX COMPONENT RRP40"/>
    <property type="match status" value="1"/>
</dbReference>
<dbReference type="SUPFAM" id="SSF50249">
    <property type="entry name" value="Nucleic acid-binding proteins"/>
    <property type="match status" value="1"/>
</dbReference>
<name>U6KX08_EIMTE</name>
<keyword evidence="3" id="KW-0694">RNA-binding</keyword>
<dbReference type="InterPro" id="IPR036612">
    <property type="entry name" value="KH_dom_type_1_sf"/>
</dbReference>
<accession>U6KX08</accession>
<reference evidence="6" key="1">
    <citation type="submission" date="2013-10" db="EMBL/GenBank/DDBJ databases">
        <title>Genomic analysis of the causative agents of coccidiosis in chickens.</title>
        <authorList>
            <person name="Reid A.J."/>
            <person name="Blake D."/>
            <person name="Billington K."/>
            <person name="Browne H."/>
            <person name="Dunn M."/>
            <person name="Hung S."/>
            <person name="Kawahara F."/>
            <person name="Miranda-Saavedra D."/>
            <person name="Mourier T."/>
            <person name="Nagra H."/>
            <person name="Otto T.D."/>
            <person name="Rawlings N."/>
            <person name="Sanchez A."/>
            <person name="Sanders M."/>
            <person name="Subramaniam C."/>
            <person name="Tay Y."/>
            <person name="Dear P."/>
            <person name="Doerig C."/>
            <person name="Gruber A."/>
            <person name="Parkinson J."/>
            <person name="Shirley M."/>
            <person name="Wan K.L."/>
            <person name="Berriman M."/>
            <person name="Tomley F."/>
            <person name="Pain A."/>
        </authorList>
    </citation>
    <scope>NUCLEOTIDE SEQUENCE [LARGE SCALE GENOMIC DNA]</scope>
    <source>
        <strain evidence="6">Houghton</strain>
    </source>
</reference>
<protein>
    <submittedName>
        <fullName evidence="6">MGC84934 protein, related</fullName>
    </submittedName>
</protein>
<sequence>MATEEIPVFLPGDYCPLIQQSEGTSAEAAVAASASASAAAATARSFQWSAVYVHPSHPSGKDETQNHGPESAVEVEEAGPCVKARTASMMLPKHVLPPHGPTYVCISTNNRYCPRVGDIVVGIISSKGSEYYGVNIRSVGPARLATVAGFEGATRRSKPQLSVGSVLLVRVSHLSPLLGADVTCCSSSCSKPWTSNEKLLGELRGGVIVEVAIPFALTLLCHDSLVLQLLGSRLPFEIAVGLNGRVWLRAETPTFSMRVANCITAAAAGKTPAVLQAIVDAVLQQ</sequence>
<evidence type="ECO:0000256" key="4">
    <source>
        <dbReference type="SAM" id="MobiDB-lite"/>
    </source>
</evidence>
<dbReference type="VEuPathDB" id="ToxoDB:ETH2_1531900"/>
<dbReference type="VEuPathDB" id="ToxoDB:ETH_00034560"/>
<gene>
    <name evidence="6" type="ORF">ETH_00034560</name>
</gene>
<dbReference type="GO" id="GO:0000176">
    <property type="term" value="C:nuclear exosome (RNase complex)"/>
    <property type="evidence" value="ECO:0007669"/>
    <property type="project" value="TreeGrafter"/>
</dbReference>
<keyword evidence="2" id="KW-0271">Exosome</keyword>
<reference evidence="6" key="2">
    <citation type="submission" date="2013-10" db="EMBL/GenBank/DDBJ databases">
        <authorList>
            <person name="Aslett M."/>
        </authorList>
    </citation>
    <scope>NUCLEOTIDE SEQUENCE [LARGE SCALE GENOMIC DNA]</scope>
    <source>
        <strain evidence="6">Houghton</strain>
    </source>
</reference>
<dbReference type="InterPro" id="IPR004088">
    <property type="entry name" value="KH_dom_type_1"/>
</dbReference>
<evidence type="ECO:0000259" key="5">
    <source>
        <dbReference type="Pfam" id="PF15985"/>
    </source>
</evidence>
<dbReference type="GO" id="GO:0003723">
    <property type="term" value="F:RNA binding"/>
    <property type="evidence" value="ECO:0007669"/>
    <property type="project" value="UniProtKB-KW"/>
</dbReference>
<dbReference type="InterPro" id="IPR026699">
    <property type="entry name" value="Exosome_RNA_bind1/RRP40/RRP4"/>
</dbReference>
<comment type="subcellular location">
    <subcellularLocation>
        <location evidence="1">Nucleus</location>
    </subcellularLocation>
</comment>
<dbReference type="InterPro" id="IPR012340">
    <property type="entry name" value="NA-bd_OB-fold"/>
</dbReference>
<feature type="domain" description="K Homology" evidence="5">
    <location>
        <begin position="206"/>
        <end position="253"/>
    </location>
</feature>
<dbReference type="SUPFAM" id="SSF54791">
    <property type="entry name" value="Eukaryotic type KH-domain (KH-domain type I)"/>
    <property type="match status" value="1"/>
</dbReference>
<evidence type="ECO:0000256" key="2">
    <source>
        <dbReference type="ARBA" id="ARBA00022835"/>
    </source>
</evidence>
<dbReference type="OMA" id="TYVCIST"/>
<dbReference type="Gene3D" id="2.40.50.140">
    <property type="entry name" value="Nucleic acid-binding proteins"/>
    <property type="match status" value="1"/>
</dbReference>
<dbReference type="GO" id="GO:0071051">
    <property type="term" value="P:poly(A)-dependent snoRNA 3'-end processing"/>
    <property type="evidence" value="ECO:0007669"/>
    <property type="project" value="TreeGrafter"/>
</dbReference>
<dbReference type="Gene3D" id="3.30.1370.10">
    <property type="entry name" value="K Homology domain, type 1"/>
    <property type="match status" value="1"/>
</dbReference>
<evidence type="ECO:0000313" key="7">
    <source>
        <dbReference type="Proteomes" id="UP000030747"/>
    </source>
</evidence>
<evidence type="ECO:0000256" key="3">
    <source>
        <dbReference type="ARBA" id="ARBA00022884"/>
    </source>
</evidence>
<dbReference type="EMBL" id="HG675627">
    <property type="protein sequence ID" value="CDJ41448.1"/>
    <property type="molecule type" value="Genomic_DNA"/>
</dbReference>
<dbReference type="GO" id="GO:0000467">
    <property type="term" value="P:exonucleolytic trimming to generate mature 3'-end of 5.8S rRNA from tricistronic rRNA transcript (SSU-rRNA, 5.8S rRNA, LSU-rRNA)"/>
    <property type="evidence" value="ECO:0007669"/>
    <property type="project" value="TreeGrafter"/>
</dbReference>